<sequence length="306" mass="34120">MNSIFGNVDDLYLFCSVVEQGSLLAAAKKLELPVSTMSRRLSALEARLGLRLLEKKGRELVATETGLQAFDQLSSAMAQIESGILQLNQQSQQVEGRIRLVMPSRFYNDLVDKVVEDYIKTYPKVTIDLLLSQVNSIPETDRDLVVTFELDGLDDMIARPLFKAEHAFFVSPEYLAQAGGSIESLEDLAKQDWVASTHTTQVPIYQQDKLVDMLNCKPRLVVNDITAVIKAVENGLGIASIPIRHVKPELNLVQVAQSYSRGDRQAYLVYRQRNYQPKALSLMIEAILQAAETQNHSSSLNTIHSA</sequence>
<evidence type="ECO:0000256" key="1">
    <source>
        <dbReference type="ARBA" id="ARBA00009437"/>
    </source>
</evidence>
<dbReference type="PROSITE" id="PS50931">
    <property type="entry name" value="HTH_LYSR"/>
    <property type="match status" value="1"/>
</dbReference>
<dbReference type="InterPro" id="IPR058163">
    <property type="entry name" value="LysR-type_TF_proteobact-type"/>
</dbReference>
<proteinExistence type="inferred from homology"/>
<dbReference type="RefSeq" id="WP_010453678.1">
    <property type="nucleotide sequence ID" value="NZ_BAOH01000144.1"/>
</dbReference>
<dbReference type="SUPFAM" id="SSF53850">
    <property type="entry name" value="Periplasmic binding protein-like II"/>
    <property type="match status" value="1"/>
</dbReference>
<evidence type="ECO:0000256" key="3">
    <source>
        <dbReference type="ARBA" id="ARBA00023125"/>
    </source>
</evidence>
<comment type="similarity">
    <text evidence="1">Belongs to the LysR transcriptional regulatory family.</text>
</comment>
<evidence type="ECO:0000313" key="7">
    <source>
        <dbReference type="Proteomes" id="UP000031586"/>
    </source>
</evidence>
<dbReference type="Pfam" id="PF00126">
    <property type="entry name" value="HTH_1"/>
    <property type="match status" value="1"/>
</dbReference>
<evidence type="ECO:0000256" key="2">
    <source>
        <dbReference type="ARBA" id="ARBA00023015"/>
    </source>
</evidence>
<feature type="domain" description="HTH lysR-type" evidence="5">
    <location>
        <begin position="7"/>
        <end position="63"/>
    </location>
</feature>
<dbReference type="SUPFAM" id="SSF46785">
    <property type="entry name" value="Winged helix' DNA-binding domain"/>
    <property type="match status" value="1"/>
</dbReference>
<dbReference type="InterPro" id="IPR000847">
    <property type="entry name" value="LysR_HTH_N"/>
</dbReference>
<dbReference type="GO" id="GO:0003700">
    <property type="term" value="F:DNA-binding transcription factor activity"/>
    <property type="evidence" value="ECO:0007669"/>
    <property type="project" value="InterPro"/>
</dbReference>
<dbReference type="GO" id="GO:0006351">
    <property type="term" value="P:DNA-templated transcription"/>
    <property type="evidence" value="ECO:0007669"/>
    <property type="project" value="TreeGrafter"/>
</dbReference>
<dbReference type="InterPro" id="IPR005119">
    <property type="entry name" value="LysR_subst-bd"/>
</dbReference>
<dbReference type="Gene3D" id="3.40.190.290">
    <property type="match status" value="1"/>
</dbReference>
<reference evidence="6 7" key="1">
    <citation type="submission" date="2014-07" db="EMBL/GenBank/DDBJ databases">
        <title>Unique and conserved regions in Vibrio harveyi and related species in comparison with the shrimp pathogen Vibrio harveyi CAIM 1792.</title>
        <authorList>
            <person name="Espinoza-Valles I."/>
            <person name="Vora G."/>
            <person name="Leekitcharoenphon P."/>
            <person name="Ussery D."/>
            <person name="Hoj L."/>
            <person name="Gomez-Gil B."/>
        </authorList>
    </citation>
    <scope>NUCLEOTIDE SEQUENCE [LARGE SCALE GENOMIC DNA]</scope>
    <source>
        <strain evidence="7">CAIM 1854 / LMG 25443</strain>
    </source>
</reference>
<accession>A0A0C1VRP9</accession>
<dbReference type="InterPro" id="IPR036390">
    <property type="entry name" value="WH_DNA-bd_sf"/>
</dbReference>
<dbReference type="Gene3D" id="1.10.10.10">
    <property type="entry name" value="Winged helix-like DNA-binding domain superfamily/Winged helix DNA-binding domain"/>
    <property type="match status" value="1"/>
</dbReference>
<dbReference type="PATRIC" id="fig|1229493.5.peg.1747"/>
<evidence type="ECO:0000259" key="5">
    <source>
        <dbReference type="PROSITE" id="PS50931"/>
    </source>
</evidence>
<dbReference type="GO" id="GO:0043565">
    <property type="term" value="F:sequence-specific DNA binding"/>
    <property type="evidence" value="ECO:0007669"/>
    <property type="project" value="TreeGrafter"/>
</dbReference>
<gene>
    <name evidence="6" type="ORF">H735_13050</name>
</gene>
<protein>
    <submittedName>
        <fullName evidence="6">Transcriptional regulator</fullName>
    </submittedName>
</protein>
<name>A0A0C1VRP9_9VIBR</name>
<dbReference type="PANTHER" id="PTHR30537:SF68">
    <property type="entry name" value="TRANSCRIPTIONAL REGULATOR-RELATED"/>
    <property type="match status" value="1"/>
</dbReference>
<keyword evidence="4" id="KW-0804">Transcription</keyword>
<keyword evidence="3" id="KW-0238">DNA-binding</keyword>
<dbReference type="EMBL" id="JPRD01000020">
    <property type="protein sequence ID" value="KIF52568.1"/>
    <property type="molecule type" value="Genomic_DNA"/>
</dbReference>
<dbReference type="Pfam" id="PF03466">
    <property type="entry name" value="LysR_substrate"/>
    <property type="match status" value="1"/>
</dbReference>
<dbReference type="AlphaFoldDB" id="A0A0C1VRP9"/>
<organism evidence="6 7">
    <name type="scientific">Vibrio owensii CAIM 1854 = LMG 25443</name>
    <dbReference type="NCBI Taxonomy" id="1229493"/>
    <lineage>
        <taxon>Bacteria</taxon>
        <taxon>Pseudomonadati</taxon>
        <taxon>Pseudomonadota</taxon>
        <taxon>Gammaproteobacteria</taxon>
        <taxon>Vibrionales</taxon>
        <taxon>Vibrionaceae</taxon>
        <taxon>Vibrio</taxon>
    </lineage>
</organism>
<comment type="caution">
    <text evidence="6">The sequence shown here is derived from an EMBL/GenBank/DDBJ whole genome shotgun (WGS) entry which is preliminary data.</text>
</comment>
<keyword evidence="2" id="KW-0805">Transcription regulation</keyword>
<evidence type="ECO:0000256" key="4">
    <source>
        <dbReference type="ARBA" id="ARBA00023163"/>
    </source>
</evidence>
<dbReference type="InterPro" id="IPR036388">
    <property type="entry name" value="WH-like_DNA-bd_sf"/>
</dbReference>
<evidence type="ECO:0000313" key="6">
    <source>
        <dbReference type="EMBL" id="KIF52568.1"/>
    </source>
</evidence>
<dbReference type="Proteomes" id="UP000031586">
    <property type="component" value="Unassembled WGS sequence"/>
</dbReference>
<dbReference type="PANTHER" id="PTHR30537">
    <property type="entry name" value="HTH-TYPE TRANSCRIPTIONAL REGULATOR"/>
    <property type="match status" value="1"/>
</dbReference>